<dbReference type="PANTHER" id="PTHR11471">
    <property type="entry name" value="TUMOR NECROSIS FACTOR FAMILY MEMBER"/>
    <property type="match status" value="1"/>
</dbReference>
<keyword evidence="3" id="KW-0202">Cytokine</keyword>
<evidence type="ECO:0000256" key="4">
    <source>
        <dbReference type="ARBA" id="ARBA00023136"/>
    </source>
</evidence>
<organism evidence="7 8">
    <name type="scientific">Biomphalaria pfeifferi</name>
    <name type="common">Bloodfluke planorb</name>
    <name type="synonym">Freshwater snail</name>
    <dbReference type="NCBI Taxonomy" id="112525"/>
    <lineage>
        <taxon>Eukaryota</taxon>
        <taxon>Metazoa</taxon>
        <taxon>Spiralia</taxon>
        <taxon>Lophotrochozoa</taxon>
        <taxon>Mollusca</taxon>
        <taxon>Gastropoda</taxon>
        <taxon>Heterobranchia</taxon>
        <taxon>Euthyneura</taxon>
        <taxon>Panpulmonata</taxon>
        <taxon>Hygrophila</taxon>
        <taxon>Lymnaeoidea</taxon>
        <taxon>Planorbidae</taxon>
        <taxon>Biomphalaria</taxon>
    </lineage>
</organism>
<evidence type="ECO:0000259" key="6">
    <source>
        <dbReference type="PROSITE" id="PS50049"/>
    </source>
</evidence>
<evidence type="ECO:0000256" key="3">
    <source>
        <dbReference type="ARBA" id="ARBA00022514"/>
    </source>
</evidence>
<dbReference type="PROSITE" id="PS50049">
    <property type="entry name" value="THD_2"/>
    <property type="match status" value="1"/>
</dbReference>
<dbReference type="GO" id="GO:0005615">
    <property type="term" value="C:extracellular space"/>
    <property type="evidence" value="ECO:0007669"/>
    <property type="project" value="UniProtKB-KW"/>
</dbReference>
<dbReference type="SUPFAM" id="SSF49842">
    <property type="entry name" value="TNF-like"/>
    <property type="match status" value="1"/>
</dbReference>
<dbReference type="AlphaFoldDB" id="A0AAD8BWT8"/>
<evidence type="ECO:0000313" key="7">
    <source>
        <dbReference type="EMBL" id="KAK0062131.1"/>
    </source>
</evidence>
<dbReference type="EMBL" id="JASAOG010000027">
    <property type="protein sequence ID" value="KAK0062131.1"/>
    <property type="molecule type" value="Genomic_DNA"/>
</dbReference>
<name>A0AAD8BWT8_BIOPF</name>
<keyword evidence="8" id="KW-1185">Reference proteome</keyword>
<dbReference type="InterPro" id="IPR006052">
    <property type="entry name" value="TNF_dom"/>
</dbReference>
<keyword evidence="5" id="KW-1133">Transmembrane helix</keyword>
<comment type="subcellular location">
    <subcellularLocation>
        <location evidence="1">Membrane</location>
    </subcellularLocation>
</comment>
<dbReference type="PANTHER" id="PTHR11471:SF13">
    <property type="entry name" value="TNF FAMILY PROFILE DOMAIN-CONTAINING PROTEIN"/>
    <property type="match status" value="1"/>
</dbReference>
<evidence type="ECO:0000256" key="1">
    <source>
        <dbReference type="ARBA" id="ARBA00004370"/>
    </source>
</evidence>
<dbReference type="GO" id="GO:0005164">
    <property type="term" value="F:tumor necrosis factor receptor binding"/>
    <property type="evidence" value="ECO:0007669"/>
    <property type="project" value="InterPro"/>
</dbReference>
<keyword evidence="5" id="KW-0812">Transmembrane</keyword>
<gene>
    <name evidence="7" type="ORF">Bpfe_008624</name>
</gene>
<comment type="caution">
    <text evidence="7">The sequence shown here is derived from an EMBL/GenBank/DDBJ whole genome shotgun (WGS) entry which is preliminary data.</text>
</comment>
<sequence>MERGDVICKNENVEQGHLIYKTTATNVGFQWLRVAIHIIALIMSLVALIFIITRSHNNEGLQNGVVQTNNITKCRDCFTTYDKQNYGVTGGLTERKEFSLPCCALTDKNVNAFAQKIIEIRKRKYEYNQQNYTKSFTPVSAHKYLLSSNKAMNFSNVDHVTVQLDTSYNEKNSNNQARGVNIKHDGIEILYSGLYFIYSSLFYLPKTNVSSEHFPYQTWFHYVYRTRPNSPAMSSVILRTVFTCCPHCSKSQNSVYIGGLFHLKAGDIIQVCLSGQGIMGLDTIRDSSFLGLFMVTSEKIV</sequence>
<dbReference type="GO" id="GO:0006955">
    <property type="term" value="P:immune response"/>
    <property type="evidence" value="ECO:0007669"/>
    <property type="project" value="InterPro"/>
</dbReference>
<keyword evidence="4 5" id="KW-0472">Membrane</keyword>
<protein>
    <submittedName>
        <fullName evidence="7">Tumor necrosis factor ligand superfamily member 6</fullName>
    </submittedName>
</protein>
<comment type="similarity">
    <text evidence="2">Belongs to the tumor necrosis factor family.</text>
</comment>
<reference evidence="7" key="1">
    <citation type="journal article" date="2023" name="PLoS Negl. Trop. Dis.">
        <title>A genome sequence for Biomphalaria pfeifferi, the major vector snail for the human-infecting parasite Schistosoma mansoni.</title>
        <authorList>
            <person name="Bu L."/>
            <person name="Lu L."/>
            <person name="Laidemitt M.R."/>
            <person name="Zhang S.M."/>
            <person name="Mutuku M."/>
            <person name="Mkoji G."/>
            <person name="Steinauer M."/>
            <person name="Loker E.S."/>
        </authorList>
    </citation>
    <scope>NUCLEOTIDE SEQUENCE</scope>
    <source>
        <strain evidence="7">KasaAsao</strain>
    </source>
</reference>
<proteinExistence type="inferred from homology"/>
<dbReference type="Proteomes" id="UP001233172">
    <property type="component" value="Unassembled WGS sequence"/>
</dbReference>
<dbReference type="GO" id="GO:0005125">
    <property type="term" value="F:cytokine activity"/>
    <property type="evidence" value="ECO:0007669"/>
    <property type="project" value="UniProtKB-KW"/>
</dbReference>
<evidence type="ECO:0000256" key="5">
    <source>
        <dbReference type="SAM" id="Phobius"/>
    </source>
</evidence>
<dbReference type="Gene3D" id="2.60.120.40">
    <property type="match status" value="1"/>
</dbReference>
<evidence type="ECO:0000313" key="8">
    <source>
        <dbReference type="Proteomes" id="UP001233172"/>
    </source>
</evidence>
<evidence type="ECO:0000256" key="2">
    <source>
        <dbReference type="ARBA" id="ARBA00008670"/>
    </source>
</evidence>
<reference evidence="7" key="2">
    <citation type="submission" date="2023-04" db="EMBL/GenBank/DDBJ databases">
        <authorList>
            <person name="Bu L."/>
            <person name="Lu L."/>
            <person name="Laidemitt M.R."/>
            <person name="Zhang S.M."/>
            <person name="Mutuku M."/>
            <person name="Mkoji G."/>
            <person name="Steinauer M."/>
            <person name="Loker E.S."/>
        </authorList>
    </citation>
    <scope>NUCLEOTIDE SEQUENCE</scope>
    <source>
        <strain evidence="7">KasaAsao</strain>
        <tissue evidence="7">Whole Snail</tissue>
    </source>
</reference>
<dbReference type="Pfam" id="PF00229">
    <property type="entry name" value="TNF"/>
    <property type="match status" value="1"/>
</dbReference>
<dbReference type="InterPro" id="IPR008983">
    <property type="entry name" value="Tumour_necrosis_fac-like_dom"/>
</dbReference>
<accession>A0AAD8BWT8</accession>
<dbReference type="GO" id="GO:0016020">
    <property type="term" value="C:membrane"/>
    <property type="evidence" value="ECO:0007669"/>
    <property type="project" value="UniProtKB-SubCell"/>
</dbReference>
<feature type="domain" description="THD" evidence="6">
    <location>
        <begin position="139"/>
        <end position="295"/>
    </location>
</feature>
<feature type="transmembrane region" description="Helical" evidence="5">
    <location>
        <begin position="31"/>
        <end position="52"/>
    </location>
</feature>